<name>A0A9Q0LTQ2_ANAIG</name>
<comment type="caution">
    <text evidence="1">The sequence shown here is derived from an EMBL/GenBank/DDBJ whole genome shotgun (WGS) entry which is preliminary data.</text>
</comment>
<proteinExistence type="predicted"/>
<evidence type="ECO:0000313" key="2">
    <source>
        <dbReference type="Proteomes" id="UP001149090"/>
    </source>
</evidence>
<evidence type="ECO:0000313" key="1">
    <source>
        <dbReference type="EMBL" id="KAJ5079776.1"/>
    </source>
</evidence>
<dbReference type="EMBL" id="JAPDFW010000022">
    <property type="protein sequence ID" value="KAJ5079776.1"/>
    <property type="molecule type" value="Genomic_DNA"/>
</dbReference>
<dbReference type="OrthoDB" id="10438525at2759"/>
<dbReference type="AlphaFoldDB" id="A0A9Q0LTQ2"/>
<gene>
    <name evidence="1" type="ORF">M0811_04089</name>
</gene>
<organism evidence="1 2">
    <name type="scientific">Anaeramoeba ignava</name>
    <name type="common">Anaerobic marine amoeba</name>
    <dbReference type="NCBI Taxonomy" id="1746090"/>
    <lineage>
        <taxon>Eukaryota</taxon>
        <taxon>Metamonada</taxon>
        <taxon>Anaeramoebidae</taxon>
        <taxon>Anaeramoeba</taxon>
    </lineage>
</organism>
<sequence>MEFIQKLKEITPLKLTETEEQKLSTELGEPIKVVDTSLSGDIKVWKIESLFLIEEYDSLEDFYWIRTLETQQDVDDLIKDRLETYENMWGGCGCHVRYGEKFSCPNKK</sequence>
<keyword evidence="2" id="KW-1185">Reference proteome</keyword>
<dbReference type="Proteomes" id="UP001149090">
    <property type="component" value="Unassembled WGS sequence"/>
</dbReference>
<accession>A0A9Q0LTQ2</accession>
<protein>
    <submittedName>
        <fullName evidence="1">Uncharacterized protein</fullName>
    </submittedName>
</protein>
<reference evidence="1" key="1">
    <citation type="submission" date="2022-10" db="EMBL/GenBank/DDBJ databases">
        <title>Novel sulphate-reducing endosymbionts in the free-living metamonad Anaeramoeba.</title>
        <authorList>
            <person name="Jerlstrom-Hultqvist J."/>
            <person name="Cepicka I."/>
            <person name="Gallot-Lavallee L."/>
            <person name="Salas-Leiva D."/>
            <person name="Curtis B.A."/>
            <person name="Zahonova K."/>
            <person name="Pipaliya S."/>
            <person name="Dacks J."/>
            <person name="Roger A.J."/>
        </authorList>
    </citation>
    <scope>NUCLEOTIDE SEQUENCE</scope>
    <source>
        <strain evidence="1">BMAN</strain>
    </source>
</reference>